<dbReference type="OMA" id="PCNCQSE"/>
<dbReference type="GO" id="GO:0005576">
    <property type="term" value="C:extracellular region"/>
    <property type="evidence" value="ECO:0007669"/>
    <property type="project" value="UniProtKB-ARBA"/>
</dbReference>
<comment type="subcellular location">
    <subcellularLocation>
        <location evidence="1">Secreted</location>
        <location evidence="1">Extracellular space</location>
        <location evidence="1">Extracellular matrix</location>
        <location evidence="1">Basement membrane</location>
    </subcellularLocation>
</comment>
<proteinExistence type="predicted"/>
<feature type="chain" id="PRO_5034927187" evidence="11">
    <location>
        <begin position="24"/>
        <end position="566"/>
    </location>
</feature>
<evidence type="ECO:0000256" key="3">
    <source>
        <dbReference type="ARBA" id="ARBA00022530"/>
    </source>
</evidence>
<dbReference type="GO" id="GO:0009888">
    <property type="term" value="P:tissue development"/>
    <property type="evidence" value="ECO:0007669"/>
    <property type="project" value="TreeGrafter"/>
</dbReference>
<dbReference type="GeneTree" id="ENSGT00940000156537"/>
<evidence type="ECO:0000256" key="9">
    <source>
        <dbReference type="ARBA" id="ARBA00023292"/>
    </source>
</evidence>
<dbReference type="AlphaFoldDB" id="A0A8C4NFL7"/>
<dbReference type="CDD" id="cd00055">
    <property type="entry name" value="EGF_Lam"/>
    <property type="match status" value="3"/>
</dbReference>
<dbReference type="Pfam" id="PF00053">
    <property type="entry name" value="EGF_laminin"/>
    <property type="match status" value="4"/>
</dbReference>
<evidence type="ECO:0000256" key="5">
    <source>
        <dbReference type="ARBA" id="ARBA00022737"/>
    </source>
</evidence>
<dbReference type="PROSITE" id="PS50027">
    <property type="entry name" value="EGF_LAM_2"/>
    <property type="match status" value="1"/>
</dbReference>
<feature type="disulfide bond" evidence="10">
    <location>
        <begin position="433"/>
        <end position="442"/>
    </location>
</feature>
<dbReference type="InterPro" id="IPR050440">
    <property type="entry name" value="Laminin/Netrin_ECM"/>
</dbReference>
<evidence type="ECO:0000256" key="2">
    <source>
        <dbReference type="ARBA" id="ARBA00022525"/>
    </source>
</evidence>
<feature type="domain" description="Laminin EGF-like" evidence="12">
    <location>
        <begin position="413"/>
        <end position="457"/>
    </location>
</feature>
<dbReference type="PANTHER" id="PTHR10574:SF406">
    <property type="entry name" value="LAMININ SUBUNIT ALPHA 5"/>
    <property type="match status" value="1"/>
</dbReference>
<dbReference type="PANTHER" id="PTHR10574">
    <property type="entry name" value="NETRIN/LAMININ-RELATED"/>
    <property type="match status" value="1"/>
</dbReference>
<evidence type="ECO:0000256" key="11">
    <source>
        <dbReference type="SAM" id="SignalP"/>
    </source>
</evidence>
<evidence type="ECO:0000256" key="8">
    <source>
        <dbReference type="ARBA" id="ARBA00023180"/>
    </source>
</evidence>
<dbReference type="FunFam" id="2.60.120.260:FF:000092">
    <property type="entry name" value="Laminin subunit alpha-3"/>
    <property type="match status" value="1"/>
</dbReference>
<reference evidence="14" key="2">
    <citation type="submission" date="2025-09" db="UniProtKB">
        <authorList>
            <consortium name="Ensembl"/>
        </authorList>
    </citation>
    <scope>IDENTIFICATION</scope>
</reference>
<evidence type="ECO:0000256" key="10">
    <source>
        <dbReference type="PROSITE-ProRule" id="PRU00460"/>
    </source>
</evidence>
<evidence type="ECO:0000256" key="6">
    <source>
        <dbReference type="ARBA" id="ARBA00022869"/>
    </source>
</evidence>
<keyword evidence="5" id="KW-0677">Repeat</keyword>
<accession>A0A8C4NFL7</accession>
<reference evidence="14" key="1">
    <citation type="submission" date="2025-08" db="UniProtKB">
        <authorList>
            <consortium name="Ensembl"/>
        </authorList>
    </citation>
    <scope>IDENTIFICATION</scope>
</reference>
<keyword evidence="7 10" id="KW-1015">Disulfide bond</keyword>
<evidence type="ECO:0000256" key="4">
    <source>
        <dbReference type="ARBA" id="ARBA00022729"/>
    </source>
</evidence>
<evidence type="ECO:0000313" key="14">
    <source>
        <dbReference type="Ensembl" id="ENSEBUP00000001781.1"/>
    </source>
</evidence>
<dbReference type="SUPFAM" id="SSF57196">
    <property type="entry name" value="EGF/Laminin"/>
    <property type="match status" value="3"/>
</dbReference>
<dbReference type="PROSITE" id="PS01248">
    <property type="entry name" value="EGF_LAM_1"/>
    <property type="match status" value="2"/>
</dbReference>
<comment type="caution">
    <text evidence="10">Lacks conserved residue(s) required for the propagation of feature annotation.</text>
</comment>
<keyword evidence="8" id="KW-0325">Glycoprotein</keyword>
<keyword evidence="15" id="KW-1185">Reference proteome</keyword>
<sequence>MASRGHFALRLQILCPLLCTTLALSRAGSGHSLHPPYFNLATSAQRVWSSATCGEDERGKAREDLYCKLVAGPVAGDPARTIQGQFCDSCYANIPDKARPIVYAVDGTERWWQSPPLSRGPQYNEVNVTLDLGQLFHVAYVLVKFANSPRPDLWVLERSTDFGRTFAPWQYFAHSKTDCVERFGVLSLEKISNNSDVICTTEYSKVVPLEDGEIVVSLVNGRPGSTNFSHSPRLQAFTEATNVRLRFLRTSTLLGHLMGKARRDPTVTRRYFYSIKDISIGGRCVCHGHAEACSPLDPANPYRLHCQCQHNTCGPSCGECCPGFNQQPWRPATTDNPNECQPCFCHGHSDDCVFDEHVARRRESLNIHGQYEGGGRCLNCQHNTVGVNCEQCDVGFYRQVGLSPNSAHACQECSCVHGHTKNTCEQGTGRCFCLSNYAGPRCERCAQGFYGFPQCRREWPQAAYNGTLTEGTGQQIGPNLISAKCDGKCVSATSACECSPVGSVACSRLPDAASCICRHGYSGHLCYQCAQGHYAYPYCRGKPTQVPCLVVCFSLRVALCWVILGR</sequence>
<dbReference type="FunFam" id="2.10.25.10:FF:000069">
    <property type="entry name" value="Laminin subunit alpha 1"/>
    <property type="match status" value="1"/>
</dbReference>
<feature type="signal peptide" evidence="11">
    <location>
        <begin position="1"/>
        <end position="23"/>
    </location>
</feature>
<dbReference type="GO" id="GO:0005604">
    <property type="term" value="C:basement membrane"/>
    <property type="evidence" value="ECO:0007669"/>
    <property type="project" value="UniProtKB-SubCell"/>
</dbReference>
<dbReference type="GO" id="GO:0005201">
    <property type="term" value="F:extracellular matrix structural constituent"/>
    <property type="evidence" value="ECO:0007669"/>
    <property type="project" value="TreeGrafter"/>
</dbReference>
<evidence type="ECO:0000259" key="12">
    <source>
        <dbReference type="PROSITE" id="PS50027"/>
    </source>
</evidence>
<evidence type="ECO:0000256" key="1">
    <source>
        <dbReference type="ARBA" id="ARBA00004302"/>
    </source>
</evidence>
<keyword evidence="4 11" id="KW-0732">Signal</keyword>
<dbReference type="Pfam" id="PF00055">
    <property type="entry name" value="Laminin_N"/>
    <property type="match status" value="1"/>
</dbReference>
<dbReference type="GO" id="GO:0009887">
    <property type="term" value="P:animal organ morphogenesis"/>
    <property type="evidence" value="ECO:0007669"/>
    <property type="project" value="TreeGrafter"/>
</dbReference>
<organism evidence="14 15">
    <name type="scientific">Eptatretus burgeri</name>
    <name type="common">Inshore hagfish</name>
    <dbReference type="NCBI Taxonomy" id="7764"/>
    <lineage>
        <taxon>Eukaryota</taxon>
        <taxon>Metazoa</taxon>
        <taxon>Chordata</taxon>
        <taxon>Craniata</taxon>
        <taxon>Vertebrata</taxon>
        <taxon>Cyclostomata</taxon>
        <taxon>Myxini</taxon>
        <taxon>Myxiniformes</taxon>
        <taxon>Myxinidae</taxon>
        <taxon>Eptatretinae</taxon>
        <taxon>Eptatretus</taxon>
    </lineage>
</organism>
<keyword evidence="9 10" id="KW-0424">Laminin EGF-like domain</keyword>
<dbReference type="InterPro" id="IPR008211">
    <property type="entry name" value="Laminin_N"/>
</dbReference>
<dbReference type="Gene3D" id="2.10.25.10">
    <property type="entry name" value="Laminin"/>
    <property type="match status" value="3"/>
</dbReference>
<dbReference type="SMART" id="SM00136">
    <property type="entry name" value="LamNT"/>
    <property type="match status" value="1"/>
</dbReference>
<evidence type="ECO:0000313" key="15">
    <source>
        <dbReference type="Proteomes" id="UP000694388"/>
    </source>
</evidence>
<dbReference type="Proteomes" id="UP000694388">
    <property type="component" value="Unplaced"/>
</dbReference>
<dbReference type="GO" id="GO:0007411">
    <property type="term" value="P:axon guidance"/>
    <property type="evidence" value="ECO:0007669"/>
    <property type="project" value="TreeGrafter"/>
</dbReference>
<keyword evidence="6" id="KW-0084">Basement membrane</keyword>
<dbReference type="InterPro" id="IPR002049">
    <property type="entry name" value="LE_dom"/>
</dbReference>
<feature type="domain" description="Laminin N-terminal" evidence="13">
    <location>
        <begin position="29"/>
        <end position="283"/>
    </location>
</feature>
<dbReference type="SMART" id="SM00180">
    <property type="entry name" value="EGF_Lam"/>
    <property type="match status" value="4"/>
</dbReference>
<dbReference type="Ensembl" id="ENSEBUT00000002116.1">
    <property type="protein sequence ID" value="ENSEBUP00000001781.1"/>
    <property type="gene ID" value="ENSEBUG00000001470.1"/>
</dbReference>
<name>A0A8C4NFL7_EPTBU</name>
<dbReference type="PROSITE" id="PS51117">
    <property type="entry name" value="LAMININ_NTER"/>
    <property type="match status" value="1"/>
</dbReference>
<dbReference type="Gene3D" id="2.60.120.260">
    <property type="entry name" value="Galactose-binding domain-like"/>
    <property type="match status" value="1"/>
</dbReference>
<keyword evidence="2" id="KW-0964">Secreted</keyword>
<keyword evidence="3" id="KW-0272">Extracellular matrix</keyword>
<protein>
    <submittedName>
        <fullName evidence="14">Uncharacterized protein</fullName>
    </submittedName>
</protein>
<evidence type="ECO:0000256" key="7">
    <source>
        <dbReference type="ARBA" id="ARBA00023157"/>
    </source>
</evidence>
<evidence type="ECO:0000259" key="13">
    <source>
        <dbReference type="PROSITE" id="PS51117"/>
    </source>
</evidence>